<feature type="compositionally biased region" description="Polar residues" evidence="1">
    <location>
        <begin position="75"/>
        <end position="88"/>
    </location>
</feature>
<evidence type="ECO:0000256" key="1">
    <source>
        <dbReference type="SAM" id="MobiDB-lite"/>
    </source>
</evidence>
<feature type="chain" id="PRO_5030589167" evidence="2">
    <location>
        <begin position="24"/>
        <end position="107"/>
    </location>
</feature>
<accession>A0A7V8U9G9</accession>
<feature type="compositionally biased region" description="Low complexity" evidence="1">
    <location>
        <begin position="47"/>
        <end position="66"/>
    </location>
</feature>
<name>A0A7V8U9G9_9SPHN</name>
<dbReference type="EMBL" id="VDES01000002">
    <property type="protein sequence ID" value="MBA1375099.1"/>
    <property type="molecule type" value="Genomic_DNA"/>
</dbReference>
<evidence type="ECO:0000256" key="2">
    <source>
        <dbReference type="SAM" id="SignalP"/>
    </source>
</evidence>
<feature type="region of interest" description="Disordered" evidence="1">
    <location>
        <begin position="44"/>
        <end position="107"/>
    </location>
</feature>
<dbReference type="RefSeq" id="WP_181267684.1">
    <property type="nucleotide sequence ID" value="NZ_BAAAGB010000001.1"/>
</dbReference>
<gene>
    <name evidence="3" type="ORF">FG486_12185</name>
</gene>
<dbReference type="AlphaFoldDB" id="A0A7V8U9G9"/>
<evidence type="ECO:0000313" key="3">
    <source>
        <dbReference type="EMBL" id="MBA1375099.1"/>
    </source>
</evidence>
<feature type="compositionally biased region" description="Polar residues" evidence="1">
    <location>
        <begin position="97"/>
        <end position="107"/>
    </location>
</feature>
<dbReference type="Proteomes" id="UP000589292">
    <property type="component" value="Unassembled WGS sequence"/>
</dbReference>
<protein>
    <submittedName>
        <fullName evidence="3">Uncharacterized protein</fullName>
    </submittedName>
</protein>
<evidence type="ECO:0000313" key="4">
    <source>
        <dbReference type="Proteomes" id="UP000589292"/>
    </source>
</evidence>
<comment type="caution">
    <text evidence="3">The sequence shown here is derived from an EMBL/GenBank/DDBJ whole genome shotgun (WGS) entry which is preliminary data.</text>
</comment>
<keyword evidence="2" id="KW-0732">Signal</keyword>
<feature type="signal peptide" evidence="2">
    <location>
        <begin position="1"/>
        <end position="23"/>
    </location>
</feature>
<proteinExistence type="predicted"/>
<reference evidence="3 4" key="1">
    <citation type="journal article" date="1994" name="Int. J. Syst. Bacteriol.">
        <title>Phylogenetic positions of novel aerobic, bacteriochlorophyll a-containing bacteria and description of Roseococcus thiosulfatophilus gen. nov., sp. nov., Erythromicrobium ramosum gen. nov., sp. nov., and Erythrobacter litoralis sp. nov.</title>
        <authorList>
            <person name="Yurkov V."/>
            <person name="Stackebrandt E."/>
            <person name="Holmes A."/>
            <person name="Fuerst J.A."/>
            <person name="Hugenholtz P."/>
            <person name="Golecki J."/>
            <person name="Gad'on N."/>
            <person name="Gorlenko V.M."/>
            <person name="Kompantseva E.I."/>
            <person name="Drews G."/>
        </authorList>
    </citation>
    <scope>NUCLEOTIDE SEQUENCE [LARGE SCALE GENOMIC DNA]</scope>
    <source>
        <strain evidence="3 4">KR-99</strain>
    </source>
</reference>
<organism evidence="3 4">
    <name type="scientific">Sphingomonas ursincola</name>
    <dbReference type="NCBI Taxonomy" id="56361"/>
    <lineage>
        <taxon>Bacteria</taxon>
        <taxon>Pseudomonadati</taxon>
        <taxon>Pseudomonadota</taxon>
        <taxon>Alphaproteobacteria</taxon>
        <taxon>Sphingomonadales</taxon>
        <taxon>Sphingomonadaceae</taxon>
        <taxon>Sphingomonas</taxon>
    </lineage>
</organism>
<keyword evidence="4" id="KW-1185">Reference proteome</keyword>
<sequence length="107" mass="10929">MRFAAAALVGLGGVLATATPAAACDMEGFGGYTRVNPFAQHAAWNVPADQQASQAKPQQQAQSPSSTDQKEQASADASRSVASQQGFTPVSADAAAAQSQRFTATKD</sequence>